<organism evidence="2 3">
    <name type="scientific">Aureliella helgolandensis</name>
    <dbReference type="NCBI Taxonomy" id="2527968"/>
    <lineage>
        <taxon>Bacteria</taxon>
        <taxon>Pseudomonadati</taxon>
        <taxon>Planctomycetota</taxon>
        <taxon>Planctomycetia</taxon>
        <taxon>Pirellulales</taxon>
        <taxon>Pirellulaceae</taxon>
        <taxon>Aureliella</taxon>
    </lineage>
</organism>
<gene>
    <name evidence="2" type="ORF">Q31a_53400</name>
</gene>
<sequence length="98" mass="10954">MMNAGTIETGNSQSPLIREPGIQLAKAKRAELPGAHTRIVAVTRANRKLQPKRRASDRPTCDRLSQRYNVSSMNCDPTVDKPRCSTIWARLRPPLRAC</sequence>
<proteinExistence type="predicted"/>
<protein>
    <submittedName>
        <fullName evidence="2">Uncharacterized protein</fullName>
    </submittedName>
</protein>
<keyword evidence="3" id="KW-1185">Reference proteome</keyword>
<dbReference type="AlphaFoldDB" id="A0A518GEH6"/>
<dbReference type="EMBL" id="CP036298">
    <property type="protein sequence ID" value="QDV26960.1"/>
    <property type="molecule type" value="Genomic_DNA"/>
</dbReference>
<evidence type="ECO:0000313" key="3">
    <source>
        <dbReference type="Proteomes" id="UP000318017"/>
    </source>
</evidence>
<dbReference type="Proteomes" id="UP000318017">
    <property type="component" value="Chromosome"/>
</dbReference>
<name>A0A518GEH6_9BACT</name>
<feature type="compositionally biased region" description="Basic and acidic residues" evidence="1">
    <location>
        <begin position="54"/>
        <end position="63"/>
    </location>
</feature>
<accession>A0A518GEH6</accession>
<feature type="region of interest" description="Disordered" evidence="1">
    <location>
        <begin position="42"/>
        <end position="63"/>
    </location>
</feature>
<dbReference type="KEGG" id="ahel:Q31a_53400"/>
<reference evidence="2 3" key="1">
    <citation type="submission" date="2019-02" db="EMBL/GenBank/DDBJ databases">
        <title>Deep-cultivation of Planctomycetes and their phenomic and genomic characterization uncovers novel biology.</title>
        <authorList>
            <person name="Wiegand S."/>
            <person name="Jogler M."/>
            <person name="Boedeker C."/>
            <person name="Pinto D."/>
            <person name="Vollmers J."/>
            <person name="Rivas-Marin E."/>
            <person name="Kohn T."/>
            <person name="Peeters S.H."/>
            <person name="Heuer A."/>
            <person name="Rast P."/>
            <person name="Oberbeckmann S."/>
            <person name="Bunk B."/>
            <person name="Jeske O."/>
            <person name="Meyerdierks A."/>
            <person name="Storesund J.E."/>
            <person name="Kallscheuer N."/>
            <person name="Luecker S."/>
            <person name="Lage O.M."/>
            <person name="Pohl T."/>
            <person name="Merkel B.J."/>
            <person name="Hornburger P."/>
            <person name="Mueller R.-W."/>
            <person name="Bruemmer F."/>
            <person name="Labrenz M."/>
            <person name="Spormann A.M."/>
            <person name="Op den Camp H."/>
            <person name="Overmann J."/>
            <person name="Amann R."/>
            <person name="Jetten M.S.M."/>
            <person name="Mascher T."/>
            <person name="Medema M.H."/>
            <person name="Devos D.P."/>
            <person name="Kaster A.-K."/>
            <person name="Ovreas L."/>
            <person name="Rohde M."/>
            <person name="Galperin M.Y."/>
            <person name="Jogler C."/>
        </authorList>
    </citation>
    <scope>NUCLEOTIDE SEQUENCE [LARGE SCALE GENOMIC DNA]</scope>
    <source>
        <strain evidence="2 3">Q31a</strain>
    </source>
</reference>
<evidence type="ECO:0000256" key="1">
    <source>
        <dbReference type="SAM" id="MobiDB-lite"/>
    </source>
</evidence>
<evidence type="ECO:0000313" key="2">
    <source>
        <dbReference type="EMBL" id="QDV26960.1"/>
    </source>
</evidence>